<name>A0A382WLK7_9ZZZZ</name>
<evidence type="ECO:0000256" key="5">
    <source>
        <dbReference type="ARBA" id="ARBA00023014"/>
    </source>
</evidence>
<evidence type="ECO:0000256" key="4">
    <source>
        <dbReference type="ARBA" id="ARBA00023004"/>
    </source>
</evidence>
<dbReference type="PANTHER" id="PTHR43756:SF5">
    <property type="entry name" value="CHOLINE MONOOXYGENASE, CHLOROPLASTIC"/>
    <property type="match status" value="1"/>
</dbReference>
<keyword evidence="3" id="KW-0560">Oxidoreductase</keyword>
<organism evidence="7">
    <name type="scientific">marine metagenome</name>
    <dbReference type="NCBI Taxonomy" id="408172"/>
    <lineage>
        <taxon>unclassified sequences</taxon>
        <taxon>metagenomes</taxon>
        <taxon>ecological metagenomes</taxon>
    </lineage>
</organism>
<dbReference type="SUPFAM" id="SSF55961">
    <property type="entry name" value="Bet v1-like"/>
    <property type="match status" value="1"/>
</dbReference>
<dbReference type="Gene3D" id="2.102.10.10">
    <property type="entry name" value="Rieske [2Fe-2S] iron-sulphur domain"/>
    <property type="match status" value="1"/>
</dbReference>
<feature type="non-terminal residue" evidence="7">
    <location>
        <position position="204"/>
    </location>
</feature>
<keyword evidence="1" id="KW-0001">2Fe-2S</keyword>
<gene>
    <name evidence="7" type="ORF">METZ01_LOCUS412059</name>
</gene>
<feature type="domain" description="Rieske" evidence="6">
    <location>
        <begin position="49"/>
        <end position="159"/>
    </location>
</feature>
<reference evidence="7" key="1">
    <citation type="submission" date="2018-05" db="EMBL/GenBank/DDBJ databases">
        <authorList>
            <person name="Lanie J.A."/>
            <person name="Ng W.-L."/>
            <person name="Kazmierczak K.M."/>
            <person name="Andrzejewski T.M."/>
            <person name="Davidsen T.M."/>
            <person name="Wayne K.J."/>
            <person name="Tettelin H."/>
            <person name="Glass J.I."/>
            <person name="Rusch D."/>
            <person name="Podicherti R."/>
            <person name="Tsui H.-C.T."/>
            <person name="Winkler M.E."/>
        </authorList>
    </citation>
    <scope>NUCLEOTIDE SEQUENCE</scope>
</reference>
<sequence>MAEDQDWTDEAAWTETRRPVAEASVLPKEAYADEGFYLLEQERVFHTSWVCIGTADEVGPDGRALVRSVGARSVVVVRNETGDLRCFFNACRHRGTELLEADCDLGSTIRCPYHRWTYDRDGQLVATPRFNEVPVDGFDPADYGLHAVRIEQFGCLLFATLDADAPPVGEWFGDLNHRLAGYQLEGWRTRDSTVIDIRANWKLI</sequence>
<keyword evidence="5" id="KW-0411">Iron-sulfur</keyword>
<dbReference type="Gene3D" id="3.90.380.10">
    <property type="entry name" value="Naphthalene 1,2-dioxygenase Alpha Subunit, Chain A, domain 1"/>
    <property type="match status" value="1"/>
</dbReference>
<dbReference type="Pfam" id="PF00355">
    <property type="entry name" value="Rieske"/>
    <property type="match status" value="1"/>
</dbReference>
<dbReference type="CDD" id="cd03469">
    <property type="entry name" value="Rieske_RO_Alpha_N"/>
    <property type="match status" value="1"/>
</dbReference>
<dbReference type="InterPro" id="IPR001663">
    <property type="entry name" value="Rng_hydr_dOase-A"/>
</dbReference>
<keyword evidence="4" id="KW-0408">Iron</keyword>
<protein>
    <recommendedName>
        <fullName evidence="6">Rieske domain-containing protein</fullName>
    </recommendedName>
</protein>
<dbReference type="AlphaFoldDB" id="A0A382WLK7"/>
<dbReference type="GO" id="GO:0046872">
    <property type="term" value="F:metal ion binding"/>
    <property type="evidence" value="ECO:0007669"/>
    <property type="project" value="UniProtKB-KW"/>
</dbReference>
<evidence type="ECO:0000256" key="2">
    <source>
        <dbReference type="ARBA" id="ARBA00022723"/>
    </source>
</evidence>
<accession>A0A382WLK7</accession>
<evidence type="ECO:0000256" key="3">
    <source>
        <dbReference type="ARBA" id="ARBA00023002"/>
    </source>
</evidence>
<evidence type="ECO:0000313" key="7">
    <source>
        <dbReference type="EMBL" id="SVD59205.1"/>
    </source>
</evidence>
<keyword evidence="2" id="KW-0479">Metal-binding</keyword>
<dbReference type="EMBL" id="UINC01160514">
    <property type="protein sequence ID" value="SVD59205.1"/>
    <property type="molecule type" value="Genomic_DNA"/>
</dbReference>
<dbReference type="GO" id="GO:0051537">
    <property type="term" value="F:2 iron, 2 sulfur cluster binding"/>
    <property type="evidence" value="ECO:0007669"/>
    <property type="project" value="UniProtKB-KW"/>
</dbReference>
<dbReference type="PANTHER" id="PTHR43756">
    <property type="entry name" value="CHOLINE MONOOXYGENASE, CHLOROPLASTIC"/>
    <property type="match status" value="1"/>
</dbReference>
<proteinExistence type="predicted"/>
<dbReference type="GO" id="GO:0016491">
    <property type="term" value="F:oxidoreductase activity"/>
    <property type="evidence" value="ECO:0007669"/>
    <property type="project" value="UniProtKB-KW"/>
</dbReference>
<dbReference type="InterPro" id="IPR017941">
    <property type="entry name" value="Rieske_2Fe-2S"/>
</dbReference>
<evidence type="ECO:0000259" key="6">
    <source>
        <dbReference type="PROSITE" id="PS51296"/>
    </source>
</evidence>
<dbReference type="PRINTS" id="PR00090">
    <property type="entry name" value="RNGDIOXGNASE"/>
</dbReference>
<evidence type="ECO:0000256" key="1">
    <source>
        <dbReference type="ARBA" id="ARBA00022714"/>
    </source>
</evidence>
<dbReference type="SUPFAM" id="SSF50022">
    <property type="entry name" value="ISP domain"/>
    <property type="match status" value="1"/>
</dbReference>
<dbReference type="InterPro" id="IPR036922">
    <property type="entry name" value="Rieske_2Fe-2S_sf"/>
</dbReference>
<dbReference type="PROSITE" id="PS51296">
    <property type="entry name" value="RIESKE"/>
    <property type="match status" value="1"/>
</dbReference>